<keyword evidence="2" id="KW-1185">Reference proteome</keyword>
<dbReference type="Proteomes" id="UP001596481">
    <property type="component" value="Unassembled WGS sequence"/>
</dbReference>
<dbReference type="AlphaFoldDB" id="A0ABD5ZGX6"/>
<sequence length="282" mass="32563">MRDIFERNVHVSRIRDPSSYEPTERMLERAQASRQPIYREASALLRQYQSAVRGQHDAIERLLKDTAITPDDDDTLFELFVLFRFVETIESFSDDEFRLKPIERGTQKIAHLSNITREVTLYHDNSGGSGLSFRPNVPEKPDEELTRTEFINRAALEVANNYFKEQTFRTVTGRPDVILLEVSTENKRQYLITEVKNSTQTETIRRGIRETIEYLAFMRQDEEFVFDEGTNYVGSGWNGLLVVQDLPGRETTSLDQQQSIKILQAKEVASHLEDVVKAALDI</sequence>
<protein>
    <submittedName>
        <fullName evidence="1">Uncharacterized protein</fullName>
    </submittedName>
</protein>
<dbReference type="RefSeq" id="WP_390224144.1">
    <property type="nucleotide sequence ID" value="NZ_JBHTAA010000005.1"/>
</dbReference>
<comment type="caution">
    <text evidence="1">The sequence shown here is derived from an EMBL/GenBank/DDBJ whole genome shotgun (WGS) entry which is preliminary data.</text>
</comment>
<reference evidence="1 2" key="1">
    <citation type="journal article" date="2019" name="Int. J. Syst. Evol. Microbiol.">
        <title>The Global Catalogue of Microorganisms (GCM) 10K type strain sequencing project: providing services to taxonomists for standard genome sequencing and annotation.</title>
        <authorList>
            <consortium name="The Broad Institute Genomics Platform"/>
            <consortium name="The Broad Institute Genome Sequencing Center for Infectious Disease"/>
            <person name="Wu L."/>
            <person name="Ma J."/>
        </authorList>
    </citation>
    <scope>NUCLEOTIDE SEQUENCE [LARGE SCALE GENOMIC DNA]</scope>
    <source>
        <strain evidence="1 2">DSM 29988</strain>
    </source>
</reference>
<accession>A0ABD5ZGX6</accession>
<evidence type="ECO:0000313" key="1">
    <source>
        <dbReference type="EMBL" id="MFC7204441.1"/>
    </source>
</evidence>
<name>A0ABD5ZGX6_9EURY</name>
<dbReference type="EMBL" id="JBHTAA010000005">
    <property type="protein sequence ID" value="MFC7204441.1"/>
    <property type="molecule type" value="Genomic_DNA"/>
</dbReference>
<gene>
    <name evidence="1" type="ORF">ACFQJC_13015</name>
</gene>
<evidence type="ECO:0000313" key="2">
    <source>
        <dbReference type="Proteomes" id="UP001596481"/>
    </source>
</evidence>
<proteinExistence type="predicted"/>
<organism evidence="1 2">
    <name type="scientific">Haloferax namakaokahaiae</name>
    <dbReference type="NCBI Taxonomy" id="1748331"/>
    <lineage>
        <taxon>Archaea</taxon>
        <taxon>Methanobacteriati</taxon>
        <taxon>Methanobacteriota</taxon>
        <taxon>Stenosarchaea group</taxon>
        <taxon>Halobacteria</taxon>
        <taxon>Halobacteriales</taxon>
        <taxon>Haloferacaceae</taxon>
        <taxon>Haloferax</taxon>
    </lineage>
</organism>